<evidence type="ECO:0000313" key="3">
    <source>
        <dbReference type="EMBL" id="KAK3005311.1"/>
    </source>
</evidence>
<feature type="region of interest" description="Disordered" evidence="1">
    <location>
        <begin position="76"/>
        <end position="129"/>
    </location>
</feature>
<gene>
    <name evidence="3" type="ORF">RJ639_016220</name>
</gene>
<keyword evidence="4" id="KW-1185">Reference proteome</keyword>
<comment type="caution">
    <text evidence="3">The sequence shown here is derived from an EMBL/GenBank/DDBJ whole genome shotgun (WGS) entry which is preliminary data.</text>
</comment>
<feature type="compositionally biased region" description="Polar residues" evidence="1">
    <location>
        <begin position="119"/>
        <end position="128"/>
    </location>
</feature>
<dbReference type="PANTHER" id="PTHR33223:SF10">
    <property type="entry name" value="AMINOTRANSFERASE-LIKE PLANT MOBILE DOMAIN-CONTAINING PROTEIN"/>
    <property type="match status" value="1"/>
</dbReference>
<evidence type="ECO:0000259" key="2">
    <source>
        <dbReference type="Pfam" id="PF03732"/>
    </source>
</evidence>
<dbReference type="AlphaFoldDB" id="A0AA89ALB8"/>
<dbReference type="InterPro" id="IPR005162">
    <property type="entry name" value="Retrotrans_gag_dom"/>
</dbReference>
<dbReference type="Proteomes" id="UP001188597">
    <property type="component" value="Unassembled WGS sequence"/>
</dbReference>
<evidence type="ECO:0000313" key="4">
    <source>
        <dbReference type="Proteomes" id="UP001188597"/>
    </source>
</evidence>
<dbReference type="Pfam" id="PF03732">
    <property type="entry name" value="Retrotrans_gag"/>
    <property type="match status" value="1"/>
</dbReference>
<dbReference type="PANTHER" id="PTHR33223">
    <property type="entry name" value="CCHC-TYPE DOMAIN-CONTAINING PROTEIN"/>
    <property type="match status" value="1"/>
</dbReference>
<organism evidence="3 4">
    <name type="scientific">Escallonia herrerae</name>
    <dbReference type="NCBI Taxonomy" id="1293975"/>
    <lineage>
        <taxon>Eukaryota</taxon>
        <taxon>Viridiplantae</taxon>
        <taxon>Streptophyta</taxon>
        <taxon>Embryophyta</taxon>
        <taxon>Tracheophyta</taxon>
        <taxon>Spermatophyta</taxon>
        <taxon>Magnoliopsida</taxon>
        <taxon>eudicotyledons</taxon>
        <taxon>Gunneridae</taxon>
        <taxon>Pentapetalae</taxon>
        <taxon>asterids</taxon>
        <taxon>campanulids</taxon>
        <taxon>Escalloniales</taxon>
        <taxon>Escalloniaceae</taxon>
        <taxon>Escallonia</taxon>
    </lineage>
</organism>
<evidence type="ECO:0000256" key="1">
    <source>
        <dbReference type="SAM" id="MobiDB-lite"/>
    </source>
</evidence>
<sequence>MGSDFHRLERFNGGDFVRWQRKMHFLLVTVKVYYVIVNTRPPEPGENEEESVAKTRKRLRCFLCGPRLNCHEEPNHSKTAEEANHNQHVIQLEDDHSDDERRNPRSRRHEESYNEAHSTRNTHANTGGNRAELCYNAPIIIGRPFTEEVDLFPTPPNFKMPPCESYDGTKDPMEHLARFTSGMNLHLVLDQIMCRAFPVMLKGAHMCGSNTSHPIPCWAQLAESFRSNFLTSQVQRKNSSALFRIVQGPKESLKSYYARFNSEKLLIDHLDPGVTFAAMARGVQSGTPLRFSLNKRPPENMSVLLDRVEKYLWAEEDSTTSQHEKMHTGQK</sequence>
<name>A0AA89ALB8_9ASTE</name>
<proteinExistence type="predicted"/>
<feature type="compositionally biased region" description="Basic and acidic residues" evidence="1">
    <location>
        <begin position="76"/>
        <end position="118"/>
    </location>
</feature>
<feature type="domain" description="Retrotransposon gag" evidence="2">
    <location>
        <begin position="217"/>
        <end position="282"/>
    </location>
</feature>
<accession>A0AA89ALB8</accession>
<reference evidence="3" key="1">
    <citation type="submission" date="2022-12" db="EMBL/GenBank/DDBJ databases">
        <title>Draft genome assemblies for two species of Escallonia (Escalloniales).</title>
        <authorList>
            <person name="Chanderbali A."/>
            <person name="Dervinis C."/>
            <person name="Anghel I."/>
            <person name="Soltis D."/>
            <person name="Soltis P."/>
            <person name="Zapata F."/>
        </authorList>
    </citation>
    <scope>NUCLEOTIDE SEQUENCE</scope>
    <source>
        <strain evidence="3">UCBG64.0493</strain>
        <tissue evidence="3">Leaf</tissue>
    </source>
</reference>
<protein>
    <recommendedName>
        <fullName evidence="2">Retrotransposon gag domain-containing protein</fullName>
    </recommendedName>
</protein>
<dbReference type="EMBL" id="JAVXUP010002147">
    <property type="protein sequence ID" value="KAK3005311.1"/>
    <property type="molecule type" value="Genomic_DNA"/>
</dbReference>